<dbReference type="SUPFAM" id="SSF53850">
    <property type="entry name" value="Periplasmic binding protein-like II"/>
    <property type="match status" value="1"/>
</dbReference>
<feature type="domain" description="Solute-binding protein family 3/N-terminal" evidence="3">
    <location>
        <begin position="62"/>
        <end position="287"/>
    </location>
</feature>
<dbReference type="Gene3D" id="3.40.190.10">
    <property type="entry name" value="Periplasmic binding protein-like II"/>
    <property type="match status" value="2"/>
</dbReference>
<dbReference type="PANTHER" id="PTHR35936:SF17">
    <property type="entry name" value="ARGININE-BINDING EXTRACELLULAR PROTEIN ARTP"/>
    <property type="match status" value="1"/>
</dbReference>
<dbReference type="SMART" id="SM00062">
    <property type="entry name" value="PBPb"/>
    <property type="match status" value="1"/>
</dbReference>
<organism evidence="4 5">
    <name type="scientific">Ruicaihuangia caeni</name>
    <dbReference type="NCBI Taxonomy" id="3042517"/>
    <lineage>
        <taxon>Bacteria</taxon>
        <taxon>Bacillati</taxon>
        <taxon>Actinomycetota</taxon>
        <taxon>Actinomycetes</taxon>
        <taxon>Micrococcales</taxon>
        <taxon>Microbacteriaceae</taxon>
        <taxon>Ruicaihuangia</taxon>
    </lineage>
</organism>
<gene>
    <name evidence="4" type="ORF">QF206_11385</name>
</gene>
<dbReference type="RefSeq" id="WP_281489358.1">
    <property type="nucleotide sequence ID" value="NZ_JASATX010000005.1"/>
</dbReference>
<evidence type="ECO:0000256" key="2">
    <source>
        <dbReference type="SAM" id="SignalP"/>
    </source>
</evidence>
<dbReference type="EMBL" id="JASATX010000005">
    <property type="protein sequence ID" value="MDI2099566.1"/>
    <property type="molecule type" value="Genomic_DNA"/>
</dbReference>
<evidence type="ECO:0000259" key="3">
    <source>
        <dbReference type="SMART" id="SM00062"/>
    </source>
</evidence>
<evidence type="ECO:0000313" key="5">
    <source>
        <dbReference type="Proteomes" id="UP001321506"/>
    </source>
</evidence>
<dbReference type="PROSITE" id="PS51257">
    <property type="entry name" value="PROKAR_LIPOPROTEIN"/>
    <property type="match status" value="1"/>
</dbReference>
<accession>A0AAW6T9U0</accession>
<evidence type="ECO:0000256" key="1">
    <source>
        <dbReference type="ARBA" id="ARBA00022729"/>
    </source>
</evidence>
<keyword evidence="1 2" id="KW-0732">Signal</keyword>
<name>A0AAW6T9U0_9MICO</name>
<protein>
    <submittedName>
        <fullName evidence="4">ABC transporter substrate-binding protein</fullName>
    </submittedName>
</protein>
<proteinExistence type="predicted"/>
<dbReference type="InterPro" id="IPR001638">
    <property type="entry name" value="Solute-binding_3/MltF_N"/>
</dbReference>
<dbReference type="CDD" id="cd01004">
    <property type="entry name" value="PBP2_MidA_like"/>
    <property type="match status" value="1"/>
</dbReference>
<dbReference type="AlphaFoldDB" id="A0AAW6T9U0"/>
<comment type="caution">
    <text evidence="4">The sequence shown here is derived from an EMBL/GenBank/DDBJ whole genome shotgun (WGS) entry which is preliminary data.</text>
</comment>
<keyword evidence="5" id="KW-1185">Reference proteome</keyword>
<evidence type="ECO:0000313" key="4">
    <source>
        <dbReference type="EMBL" id="MDI2099566.1"/>
    </source>
</evidence>
<reference evidence="4 5" key="1">
    <citation type="submission" date="2023-04" db="EMBL/GenBank/DDBJ databases">
        <title>Klugiella caeni sp. nov. isolated from the sludge of biochemical tank.</title>
        <authorList>
            <person name="Geng K."/>
        </authorList>
    </citation>
    <scope>NUCLEOTIDE SEQUENCE [LARGE SCALE GENOMIC DNA]</scope>
    <source>
        <strain evidence="4 5">YN-L-19</strain>
    </source>
</reference>
<dbReference type="PANTHER" id="PTHR35936">
    <property type="entry name" value="MEMBRANE-BOUND LYTIC MUREIN TRANSGLYCOSYLASE F"/>
    <property type="match status" value="1"/>
</dbReference>
<dbReference type="Pfam" id="PF00497">
    <property type="entry name" value="SBP_bac_3"/>
    <property type="match status" value="1"/>
</dbReference>
<sequence>MRWNRGFLAGTAIVALALTGCAGNGGEPTPSGTTGPGGNGSNVEVDEAAAALLPDDIASAGKLIIGVDPNYAPNEFKDEAGDPIGWAIELTDAMAAKLGLTTDYRPSGFDRILPSITGGSYDLGMSSFTDTAEREQQVDFVNYYEAGIQWAQPIGGNVNPDDACGLTVSVQATTYEETEELPAKSKACVDAGKEPINILKFETQDEATNALALGRADAMSADSPITQYAVSQVSDKIELAGDAFDVAPYGMAVDKGSELAKAVQAALQSLVDDGTYEKILKEWGVEAGGISEITINAATAG</sequence>
<dbReference type="Proteomes" id="UP001321506">
    <property type="component" value="Unassembled WGS sequence"/>
</dbReference>
<feature type="chain" id="PRO_5043778761" evidence="2">
    <location>
        <begin position="23"/>
        <end position="301"/>
    </location>
</feature>
<feature type="signal peptide" evidence="2">
    <location>
        <begin position="1"/>
        <end position="22"/>
    </location>
</feature>